<dbReference type="Proteomes" id="UP000807306">
    <property type="component" value="Unassembled WGS sequence"/>
</dbReference>
<evidence type="ECO:0000313" key="2">
    <source>
        <dbReference type="EMBL" id="KAF9527029.1"/>
    </source>
</evidence>
<dbReference type="AlphaFoldDB" id="A0A9P6JNV8"/>
<evidence type="ECO:0000259" key="1">
    <source>
        <dbReference type="Pfam" id="PF10075"/>
    </source>
</evidence>
<evidence type="ECO:0000313" key="3">
    <source>
        <dbReference type="Proteomes" id="UP000807306"/>
    </source>
</evidence>
<name>A0A9P6JNV8_9AGAR</name>
<sequence>MTGPPTPPATSPIEFQDQARSNAAEQAQVQVQAQSASAVPAAAPSASSLASYSDNRPEIYQNAIPDIINAIKINDFTTLVQITEELDFTTASDRQPSRLLVVAPLVLGYLILDNTSAAKYALLRLSDNLLNVGLSCALQSLVVATSNREHAKVYDQANALHKLVSQEIPDKEFASIIITLLSAFIEGFRRRTFELLSKAYTSLPVQLACVYLDWPEAGVVKVAERQGWTCDPSTKTFSPQLQPAMTRQTGASSFSSLDTFHFVADSVARLEV</sequence>
<dbReference type="EMBL" id="MU157865">
    <property type="protein sequence ID" value="KAF9527029.1"/>
    <property type="molecule type" value="Genomic_DNA"/>
</dbReference>
<dbReference type="OrthoDB" id="5351233at2759"/>
<reference evidence="2" key="1">
    <citation type="submission" date="2020-11" db="EMBL/GenBank/DDBJ databases">
        <authorList>
            <consortium name="DOE Joint Genome Institute"/>
            <person name="Ahrendt S."/>
            <person name="Riley R."/>
            <person name="Andreopoulos W."/>
            <person name="Labutti K."/>
            <person name="Pangilinan J."/>
            <person name="Ruiz-Duenas F.J."/>
            <person name="Barrasa J.M."/>
            <person name="Sanchez-Garcia M."/>
            <person name="Camarero S."/>
            <person name="Miyauchi S."/>
            <person name="Serrano A."/>
            <person name="Linde D."/>
            <person name="Babiker R."/>
            <person name="Drula E."/>
            <person name="Ayuso-Fernandez I."/>
            <person name="Pacheco R."/>
            <person name="Padilla G."/>
            <person name="Ferreira P."/>
            <person name="Barriuso J."/>
            <person name="Kellner H."/>
            <person name="Castanera R."/>
            <person name="Alfaro M."/>
            <person name="Ramirez L."/>
            <person name="Pisabarro A.G."/>
            <person name="Kuo A."/>
            <person name="Tritt A."/>
            <person name="Lipzen A."/>
            <person name="He G."/>
            <person name="Yan M."/>
            <person name="Ng V."/>
            <person name="Cullen D."/>
            <person name="Martin F."/>
            <person name="Rosso M.-N."/>
            <person name="Henrissat B."/>
            <person name="Hibbett D."/>
            <person name="Martinez A.T."/>
            <person name="Grigoriev I.V."/>
        </authorList>
    </citation>
    <scope>NUCLEOTIDE SEQUENCE</scope>
    <source>
        <strain evidence="2">CBS 506.95</strain>
    </source>
</reference>
<accession>A0A9P6JNV8</accession>
<dbReference type="InterPro" id="IPR033464">
    <property type="entry name" value="CSN8_PSD8_EIF3K"/>
</dbReference>
<keyword evidence="3" id="KW-1185">Reference proteome</keyword>
<comment type="caution">
    <text evidence="2">The sequence shown here is derived from an EMBL/GenBank/DDBJ whole genome shotgun (WGS) entry which is preliminary data.</text>
</comment>
<dbReference type="Pfam" id="PF10075">
    <property type="entry name" value="CSN8_PSD8_EIF3K"/>
    <property type="match status" value="1"/>
</dbReference>
<feature type="domain" description="CSN8/PSMD8/EIF3K" evidence="1">
    <location>
        <begin position="105"/>
        <end position="240"/>
    </location>
</feature>
<proteinExistence type="predicted"/>
<protein>
    <recommendedName>
        <fullName evidence="1">CSN8/PSMD8/EIF3K domain-containing protein</fullName>
    </recommendedName>
</protein>
<organism evidence="2 3">
    <name type="scientific">Crepidotus variabilis</name>
    <dbReference type="NCBI Taxonomy" id="179855"/>
    <lineage>
        <taxon>Eukaryota</taxon>
        <taxon>Fungi</taxon>
        <taxon>Dikarya</taxon>
        <taxon>Basidiomycota</taxon>
        <taxon>Agaricomycotina</taxon>
        <taxon>Agaricomycetes</taxon>
        <taxon>Agaricomycetidae</taxon>
        <taxon>Agaricales</taxon>
        <taxon>Agaricineae</taxon>
        <taxon>Crepidotaceae</taxon>
        <taxon>Crepidotus</taxon>
    </lineage>
</organism>
<gene>
    <name evidence="2" type="ORF">CPB83DRAFT_857019</name>
</gene>